<dbReference type="GO" id="GO:0008017">
    <property type="term" value="F:microtubule binding"/>
    <property type="evidence" value="ECO:0007669"/>
    <property type="project" value="TreeGrafter"/>
</dbReference>
<dbReference type="PROSITE" id="PS51388">
    <property type="entry name" value="GED"/>
    <property type="match status" value="1"/>
</dbReference>
<dbReference type="InterPro" id="IPR027417">
    <property type="entry name" value="P-loop_NTPase"/>
</dbReference>
<dbReference type="FunFam" id="3.40.50.300:FF:001425">
    <property type="entry name" value="Dynamin GTPase, putative"/>
    <property type="match status" value="1"/>
</dbReference>
<dbReference type="SUPFAM" id="SSF52540">
    <property type="entry name" value="P-loop containing nucleoside triphosphate hydrolases"/>
    <property type="match status" value="1"/>
</dbReference>
<evidence type="ECO:0000259" key="4">
    <source>
        <dbReference type="PROSITE" id="PS51718"/>
    </source>
</evidence>
<evidence type="ECO:0000256" key="1">
    <source>
        <dbReference type="ARBA" id="ARBA00022741"/>
    </source>
</evidence>
<dbReference type="PRINTS" id="PR00195">
    <property type="entry name" value="DYNAMIN"/>
</dbReference>
<evidence type="ECO:0008006" key="7">
    <source>
        <dbReference type="Google" id="ProtNLM"/>
    </source>
</evidence>
<evidence type="ECO:0000259" key="3">
    <source>
        <dbReference type="PROSITE" id="PS51388"/>
    </source>
</evidence>
<dbReference type="GO" id="GO:0048312">
    <property type="term" value="P:intracellular distribution of mitochondria"/>
    <property type="evidence" value="ECO:0007669"/>
    <property type="project" value="TreeGrafter"/>
</dbReference>
<comment type="caution">
    <text evidence="5">The sequence shown here is derived from an EMBL/GenBank/DDBJ whole genome shotgun (WGS) entry which is preliminary data.</text>
</comment>
<dbReference type="Proteomes" id="UP000267145">
    <property type="component" value="Unassembled WGS sequence"/>
</dbReference>
<proteinExistence type="predicted"/>
<evidence type="ECO:0000256" key="2">
    <source>
        <dbReference type="ARBA" id="ARBA00023134"/>
    </source>
</evidence>
<dbReference type="GeneID" id="39606821"/>
<dbReference type="InterPro" id="IPR000375">
    <property type="entry name" value="Dynamin_stalk"/>
</dbReference>
<dbReference type="PANTHER" id="PTHR11566">
    <property type="entry name" value="DYNAMIN"/>
    <property type="match status" value="1"/>
</dbReference>
<sequence>MATTVAENVALDASAMDDLNSPEAKALLDTIDKLRSINVGDIISLPQIIVVGDQSSGKSSVLEAISRVPFPVKGDLCTRFATELVLRRSSSSYVHVTIRFAKGSSGDQEPFHREELDLSRLPSLIEEATERMGIRPGSDVGFSRDVLRIEVSGPDVPSLTLVDLPGFYHSSTGEQSLEGIKVVNRLVKSYMAQEQSIILAVLSASTQLASQRILDEAREHDPKRLRTLGVITKPDVPKPGLSNEAKYLQLARNEEPRHQLTLGWHVLRNRAEDEGDVTADERDATEAKFFETSAWAYFPPGNKGIGSFRRKLGKVLLGHIQKTLPGLVSAIERGIEDKEGTLKQLGQARSTQPEMRAHLVDIAEEFQRIARSAISGNYGERFFGDLDEKNLRKLRAQLRNLNSAFHHILMTRGMSQQILRGGPPGETSPSQDVAPPPVHLQEALEYFQFPEPEPVFEEALKTEMRALAAANQGREFPGSPNTDLAIQMFRRQAKPWRGIAERHLDVVTELSKSFVEQLFEHIIGDDKTTLDAILHSCVDVFFEKKKKELKAKLDELLLPYEAGFGMPLVAEFNSTMSIREVERVTERVVDVLQNMGSALAEGIVEGTMDRYDVARTVQKTPSLRDEFGIDQTIDNMETYYEMSRRTFTENVAYLALESCLITRLPDILTPGRVNRMEDERVEELALESEDVLAERKMVQTQADLLKNALAICRRHRPRGSGGGGGE</sequence>
<dbReference type="GO" id="GO:0000266">
    <property type="term" value="P:mitochondrial fission"/>
    <property type="evidence" value="ECO:0007669"/>
    <property type="project" value="TreeGrafter"/>
</dbReference>
<dbReference type="Gene3D" id="3.40.50.300">
    <property type="entry name" value="P-loop containing nucleotide triphosphate hydrolases"/>
    <property type="match status" value="1"/>
</dbReference>
<accession>A0A3M9XZT8</accession>
<dbReference type="InterPro" id="IPR022812">
    <property type="entry name" value="Dynamin"/>
</dbReference>
<dbReference type="CDD" id="cd08771">
    <property type="entry name" value="DLP_1"/>
    <property type="match status" value="1"/>
</dbReference>
<keyword evidence="1" id="KW-0547">Nucleotide-binding</keyword>
<reference evidence="5 6" key="1">
    <citation type="submission" date="2018-10" db="EMBL/GenBank/DDBJ databases">
        <title>Genome sequence of Verticillium nonalfalfae VnAa140.</title>
        <authorList>
            <person name="Stajich J.E."/>
            <person name="Kasson M.T."/>
        </authorList>
    </citation>
    <scope>NUCLEOTIDE SEQUENCE [LARGE SCALE GENOMIC DNA]</scope>
    <source>
        <strain evidence="5 6">VnAa140</strain>
    </source>
</reference>
<dbReference type="InterPro" id="IPR030381">
    <property type="entry name" value="G_DYNAMIN_dom"/>
</dbReference>
<dbReference type="AlphaFoldDB" id="A0A3M9XZT8"/>
<name>A0A3M9XZT8_9PEZI</name>
<dbReference type="InterPro" id="IPR001401">
    <property type="entry name" value="Dynamin_GTPase"/>
</dbReference>
<dbReference type="GO" id="GO:0003924">
    <property type="term" value="F:GTPase activity"/>
    <property type="evidence" value="ECO:0007669"/>
    <property type="project" value="InterPro"/>
</dbReference>
<dbReference type="GO" id="GO:0016020">
    <property type="term" value="C:membrane"/>
    <property type="evidence" value="ECO:0007669"/>
    <property type="project" value="TreeGrafter"/>
</dbReference>
<keyword evidence="2" id="KW-0342">GTP-binding</keyword>
<protein>
    <recommendedName>
        <fullName evidence="7">Dynamin-type G domain-containing protein</fullName>
    </recommendedName>
</protein>
<keyword evidence="6" id="KW-1185">Reference proteome</keyword>
<dbReference type="InterPro" id="IPR020850">
    <property type="entry name" value="GED_dom"/>
</dbReference>
<dbReference type="SMART" id="SM00053">
    <property type="entry name" value="DYNc"/>
    <property type="match status" value="1"/>
</dbReference>
<dbReference type="InterPro" id="IPR045063">
    <property type="entry name" value="Dynamin_N"/>
</dbReference>
<dbReference type="PROSITE" id="PS51718">
    <property type="entry name" value="G_DYNAMIN_2"/>
    <property type="match status" value="1"/>
</dbReference>
<dbReference type="EMBL" id="RBVV01000186">
    <property type="protein sequence ID" value="RNJ52628.1"/>
    <property type="molecule type" value="Genomic_DNA"/>
</dbReference>
<dbReference type="Pfam" id="PF01031">
    <property type="entry name" value="Dynamin_M"/>
    <property type="match status" value="1"/>
</dbReference>
<dbReference type="GO" id="GO:0016559">
    <property type="term" value="P:peroxisome fission"/>
    <property type="evidence" value="ECO:0007669"/>
    <property type="project" value="TreeGrafter"/>
</dbReference>
<dbReference type="GO" id="GO:0005525">
    <property type="term" value="F:GTP binding"/>
    <property type="evidence" value="ECO:0007669"/>
    <property type="project" value="InterPro"/>
</dbReference>
<dbReference type="STRING" id="1051616.A0A3M9XZT8"/>
<dbReference type="GO" id="GO:0006897">
    <property type="term" value="P:endocytosis"/>
    <property type="evidence" value="ECO:0007669"/>
    <property type="project" value="TreeGrafter"/>
</dbReference>
<organism evidence="5 6">
    <name type="scientific">Verticillium nonalfalfae</name>
    <dbReference type="NCBI Taxonomy" id="1051616"/>
    <lineage>
        <taxon>Eukaryota</taxon>
        <taxon>Fungi</taxon>
        <taxon>Dikarya</taxon>
        <taxon>Ascomycota</taxon>
        <taxon>Pezizomycotina</taxon>
        <taxon>Sordariomycetes</taxon>
        <taxon>Hypocreomycetidae</taxon>
        <taxon>Glomerellales</taxon>
        <taxon>Plectosphaerellaceae</taxon>
        <taxon>Verticillium</taxon>
    </lineage>
</organism>
<dbReference type="GO" id="GO:0005739">
    <property type="term" value="C:mitochondrion"/>
    <property type="evidence" value="ECO:0007669"/>
    <property type="project" value="TreeGrafter"/>
</dbReference>
<gene>
    <name evidence="5" type="ORF">D7B24_003132</name>
</gene>
<dbReference type="Pfam" id="PF00350">
    <property type="entry name" value="Dynamin_N"/>
    <property type="match status" value="1"/>
</dbReference>
<feature type="domain" description="Dynamin-type G" evidence="4">
    <location>
        <begin position="42"/>
        <end position="325"/>
    </location>
</feature>
<dbReference type="GO" id="GO:0005874">
    <property type="term" value="C:microtubule"/>
    <property type="evidence" value="ECO:0007669"/>
    <property type="project" value="TreeGrafter"/>
</dbReference>
<evidence type="ECO:0000313" key="6">
    <source>
        <dbReference type="Proteomes" id="UP000267145"/>
    </source>
</evidence>
<feature type="domain" description="GED" evidence="3">
    <location>
        <begin position="629"/>
        <end position="720"/>
    </location>
</feature>
<evidence type="ECO:0000313" key="5">
    <source>
        <dbReference type="EMBL" id="RNJ52628.1"/>
    </source>
</evidence>
<dbReference type="RefSeq" id="XP_028490786.1">
    <property type="nucleotide sequence ID" value="XM_028637326.1"/>
</dbReference>
<dbReference type="PANTHER" id="PTHR11566:SF149">
    <property type="entry name" value="GTPASE, PUTATIVE (AFU_ORTHOLOGUE AFUA_6G11890)-RELATED"/>
    <property type="match status" value="1"/>
</dbReference>